<name>A0A9R1WW50_LACSA</name>
<dbReference type="EMBL" id="NBSK02000008">
    <property type="protein sequence ID" value="KAJ0189544.1"/>
    <property type="molecule type" value="Genomic_DNA"/>
</dbReference>
<keyword evidence="2" id="KW-1185">Reference proteome</keyword>
<dbReference type="Proteomes" id="UP000235145">
    <property type="component" value="Unassembled WGS sequence"/>
</dbReference>
<evidence type="ECO:0000313" key="2">
    <source>
        <dbReference type="Proteomes" id="UP000235145"/>
    </source>
</evidence>
<gene>
    <name evidence="1" type="ORF">LSAT_V11C800437460</name>
</gene>
<organism evidence="1 2">
    <name type="scientific">Lactuca sativa</name>
    <name type="common">Garden lettuce</name>
    <dbReference type="NCBI Taxonomy" id="4236"/>
    <lineage>
        <taxon>Eukaryota</taxon>
        <taxon>Viridiplantae</taxon>
        <taxon>Streptophyta</taxon>
        <taxon>Embryophyta</taxon>
        <taxon>Tracheophyta</taxon>
        <taxon>Spermatophyta</taxon>
        <taxon>Magnoliopsida</taxon>
        <taxon>eudicotyledons</taxon>
        <taxon>Gunneridae</taxon>
        <taxon>Pentapetalae</taxon>
        <taxon>asterids</taxon>
        <taxon>campanulids</taxon>
        <taxon>Asterales</taxon>
        <taxon>Asteraceae</taxon>
        <taxon>Cichorioideae</taxon>
        <taxon>Cichorieae</taxon>
        <taxon>Lactucinae</taxon>
        <taxon>Lactuca</taxon>
    </lineage>
</organism>
<accession>A0A9R1WW50</accession>
<proteinExistence type="predicted"/>
<comment type="caution">
    <text evidence="1">The sequence shown here is derived from an EMBL/GenBank/DDBJ whole genome shotgun (WGS) entry which is preliminary data.</text>
</comment>
<sequence length="147" mass="16399">MNYEQLNSSSFPDHIFVKYNKAPSPIEANNGMEGRGGKMKLNNIDLNMNSEAMVSIDMHAGLSEVLELDDKYASPIHIAADLLSQLSTVMVEYGMELYSELCTVTYEPAQLSVKPRKEGRLKVTGVIWKLSDSMAGFYAFEPDLIKN</sequence>
<protein>
    <submittedName>
        <fullName evidence="1">Uncharacterized protein</fullName>
    </submittedName>
</protein>
<dbReference type="AlphaFoldDB" id="A0A9R1WW50"/>
<reference evidence="1 2" key="1">
    <citation type="journal article" date="2017" name="Nat. Commun.">
        <title>Genome assembly with in vitro proximity ligation data and whole-genome triplication in lettuce.</title>
        <authorList>
            <person name="Reyes-Chin-Wo S."/>
            <person name="Wang Z."/>
            <person name="Yang X."/>
            <person name="Kozik A."/>
            <person name="Arikit S."/>
            <person name="Song C."/>
            <person name="Xia L."/>
            <person name="Froenicke L."/>
            <person name="Lavelle D.O."/>
            <person name="Truco M.J."/>
            <person name="Xia R."/>
            <person name="Zhu S."/>
            <person name="Xu C."/>
            <person name="Xu H."/>
            <person name="Xu X."/>
            <person name="Cox K."/>
            <person name="Korf I."/>
            <person name="Meyers B.C."/>
            <person name="Michelmore R.W."/>
        </authorList>
    </citation>
    <scope>NUCLEOTIDE SEQUENCE [LARGE SCALE GENOMIC DNA]</scope>
    <source>
        <strain evidence="2">cv. Salinas</strain>
        <tissue evidence="1">Seedlings</tissue>
    </source>
</reference>
<evidence type="ECO:0000313" key="1">
    <source>
        <dbReference type="EMBL" id="KAJ0189544.1"/>
    </source>
</evidence>